<dbReference type="EMBL" id="CDHN01000001">
    <property type="protein sequence ID" value="CEJ81471.1"/>
    <property type="molecule type" value="Genomic_DNA"/>
</dbReference>
<keyword evidence="2" id="KW-1185">Reference proteome</keyword>
<evidence type="ECO:0000313" key="1">
    <source>
        <dbReference type="EMBL" id="CEJ81471.1"/>
    </source>
</evidence>
<dbReference type="AlphaFoldDB" id="A0A0A1STH2"/>
<dbReference type="HOGENOM" id="CLU_1526223_0_0_1"/>
<accession>A0A0A1STH2</accession>
<organism evidence="1 2">
    <name type="scientific">[Torrubiella] hemipterigena</name>
    <dbReference type="NCBI Taxonomy" id="1531966"/>
    <lineage>
        <taxon>Eukaryota</taxon>
        <taxon>Fungi</taxon>
        <taxon>Dikarya</taxon>
        <taxon>Ascomycota</taxon>
        <taxon>Pezizomycotina</taxon>
        <taxon>Sordariomycetes</taxon>
        <taxon>Hypocreomycetidae</taxon>
        <taxon>Hypocreales</taxon>
        <taxon>Clavicipitaceae</taxon>
        <taxon>Clavicipitaceae incertae sedis</taxon>
        <taxon>'Torrubiella' clade</taxon>
    </lineage>
</organism>
<protein>
    <submittedName>
        <fullName evidence="1">Uncharacterized protein</fullName>
    </submittedName>
</protein>
<proteinExistence type="predicted"/>
<sequence length="176" mass="20527">MTQPIHQLDDLLRQHDESDDTSFFHIPLGFTIYRTDYTTENSDQLWTDLVEDRTQWLVKQVNDESEGYGSSPTQLAAAEKLRSLIRFDARSDRDNLEGRDLDQLRDIFNDHVGGKPLHIGQYERNLFLVADEEVFDNLVSKDDQPWVKAVEANYDRRSTRRLIMDVSPFLKYTMAG</sequence>
<dbReference type="OrthoDB" id="6499973at2759"/>
<dbReference type="Proteomes" id="UP000039046">
    <property type="component" value="Unassembled WGS sequence"/>
</dbReference>
<evidence type="ECO:0000313" key="2">
    <source>
        <dbReference type="Proteomes" id="UP000039046"/>
    </source>
</evidence>
<name>A0A0A1STH2_9HYPO</name>
<dbReference type="STRING" id="1531966.A0A0A1STH2"/>
<gene>
    <name evidence="1" type="ORF">VHEMI01593</name>
</gene>
<reference evidence="1 2" key="1">
    <citation type="journal article" date="2015" name="Genome Announc.">
        <title>Draft Genome Sequence and Gene Annotation of the Entomopathogenic Fungus Verticillium hemipterigenum.</title>
        <authorList>
            <person name="Horn F."/>
            <person name="Habel A."/>
            <person name="Scharf D.H."/>
            <person name="Dworschak J."/>
            <person name="Brakhage A.A."/>
            <person name="Guthke R."/>
            <person name="Hertweck C."/>
            <person name="Linde J."/>
        </authorList>
    </citation>
    <scope>NUCLEOTIDE SEQUENCE [LARGE SCALE GENOMIC DNA]</scope>
</reference>